<dbReference type="InterPro" id="IPR014748">
    <property type="entry name" value="Enoyl-CoA_hydra_C"/>
</dbReference>
<dbReference type="Proteomes" id="UP000669605">
    <property type="component" value="Unassembled WGS sequence"/>
</dbReference>
<dbReference type="PANTHER" id="PTHR11941">
    <property type="entry name" value="ENOYL-COA HYDRATASE-RELATED"/>
    <property type="match status" value="1"/>
</dbReference>
<name>A0ABX1QNH6_9PROT</name>
<organism evidence="3 4">
    <name type="scientific">Tepidiphilus baoligensis</name>
    <dbReference type="NCBI Taxonomy" id="2698687"/>
    <lineage>
        <taxon>Bacteria</taxon>
        <taxon>Pseudomonadati</taxon>
        <taxon>Pseudomonadota</taxon>
        <taxon>Hydrogenophilia</taxon>
        <taxon>Hydrogenophilales</taxon>
        <taxon>Hydrogenophilaceae</taxon>
        <taxon>Tepidiphilus</taxon>
    </lineage>
</organism>
<evidence type="ECO:0000313" key="3">
    <source>
        <dbReference type="EMBL" id="NMH16830.1"/>
    </source>
</evidence>
<keyword evidence="2" id="KW-0456">Lyase</keyword>
<comment type="similarity">
    <text evidence="1">Belongs to the enoyl-CoA hydratase/isomerase family.</text>
</comment>
<dbReference type="Pfam" id="PF00378">
    <property type="entry name" value="ECH_1"/>
    <property type="match status" value="1"/>
</dbReference>
<sequence length="274" mass="29830">MSGTLHTTPHPESACLVVTLENPGKRNALDAALWQALGDLFLELTAENLPWRSVILTGAGGVFAAGGDLEEFPRVRADLASALDYHEGKVGRALRAIAECPLPVIAAIEGPCIGGGLEIAALCDLRVAGHGARFGAPIARLGFWMYPGELALLYERLPEGLLAQMLLEGAVLDAERLWRLGVLHHLVEDGHALEEALAVARRIATGAPRVARMHKYWLRRLRRCTLLSEEEKRAGLAFLDDPDYREGLSAFLEKRAPCFGRHGQSENEGNPDEH</sequence>
<gene>
    <name evidence="3" type="ORF">GV368_06890</name>
</gene>
<dbReference type="InterPro" id="IPR029045">
    <property type="entry name" value="ClpP/crotonase-like_dom_sf"/>
</dbReference>
<evidence type="ECO:0000256" key="2">
    <source>
        <dbReference type="ARBA" id="ARBA00023239"/>
    </source>
</evidence>
<protein>
    <submittedName>
        <fullName evidence="3">Enoyl-CoA hydratase/isomerase family protein</fullName>
    </submittedName>
</protein>
<proteinExistence type="inferred from homology"/>
<accession>A0ABX1QNH6</accession>
<dbReference type="SUPFAM" id="SSF52096">
    <property type="entry name" value="ClpP/crotonase"/>
    <property type="match status" value="1"/>
</dbReference>
<dbReference type="CDD" id="cd06558">
    <property type="entry name" value="crotonase-like"/>
    <property type="match status" value="1"/>
</dbReference>
<dbReference type="Gene3D" id="1.10.12.10">
    <property type="entry name" value="Lyase 2-enoyl-coa Hydratase, Chain A, domain 2"/>
    <property type="match status" value="1"/>
</dbReference>
<comment type="caution">
    <text evidence="3">The sequence shown here is derived from an EMBL/GenBank/DDBJ whole genome shotgun (WGS) entry which is preliminary data.</text>
</comment>
<dbReference type="RefSeq" id="WP_169116003.1">
    <property type="nucleotide sequence ID" value="NZ_JAAAUB010000008.1"/>
</dbReference>
<evidence type="ECO:0000256" key="1">
    <source>
        <dbReference type="ARBA" id="ARBA00005254"/>
    </source>
</evidence>
<dbReference type="EMBL" id="JAAAUB010000008">
    <property type="protein sequence ID" value="NMH16830.1"/>
    <property type="molecule type" value="Genomic_DNA"/>
</dbReference>
<dbReference type="InterPro" id="IPR001753">
    <property type="entry name" value="Enoyl-CoA_hydra/iso"/>
</dbReference>
<dbReference type="Gene3D" id="3.90.226.10">
    <property type="entry name" value="2-enoyl-CoA Hydratase, Chain A, domain 1"/>
    <property type="match status" value="1"/>
</dbReference>
<evidence type="ECO:0000313" key="4">
    <source>
        <dbReference type="Proteomes" id="UP000669605"/>
    </source>
</evidence>
<keyword evidence="4" id="KW-1185">Reference proteome</keyword>
<dbReference type="PANTHER" id="PTHR11941:SF54">
    <property type="entry name" value="ENOYL-COA HYDRATASE, MITOCHONDRIAL"/>
    <property type="match status" value="1"/>
</dbReference>
<reference evidence="3 4" key="1">
    <citation type="journal article" date="2020" name="Curr. Microbiol.">
        <title>Tepidiphilus baoligensis sp. nov., a Novel Bacterium of the Family Hydrogenophilaceae Isolated from an Oil Reservoir.</title>
        <authorList>
            <person name="Zhang X."/>
            <person name="Wang G."/>
            <person name="Ma X."/>
            <person name="Yu J."/>
            <person name="You J."/>
            <person name="Xue Y."/>
            <person name="Ma Y."/>
        </authorList>
    </citation>
    <scope>NUCLEOTIDE SEQUENCE [LARGE SCALE GENOMIC DNA]</scope>
    <source>
        <strain evidence="3 4">B18-69</strain>
    </source>
</reference>